<sequence length="372" mass="41345">LRVLHRTCGRHALLPGVLMVSVDYGQTSTESPRRGGYADVWKAEYRGQDVAVKAIRTYSNRELRKVFCKEVVMWRFLQHPNVLPLKGVMMSQNRFAMVLEWMKNGDINDFIEAHPDVNRLELLAGAAGGLIYLHNNGMVHGDIKGANILIDDTGHPRLADFGLLTIISDPANLLSSSSNSQGGTVRWMGPELIAPQQFGCKKSRPTKSSDCYALGMVIYETVSGKLPFHKDSDYTISLKVVKGERPLRGANFTNYLWSMLELCWTSQPKARPSIEDVLQRLEIASNSWEPPSPGSDEEMEVDSDDWDSSDGSCPIQTGTRGAAEVDSDDRDSSKKDRRTPEEAPSSIGFYKTPPPPPSLSMTVYTLLVRLIL</sequence>
<dbReference type="PROSITE" id="PS00108">
    <property type="entry name" value="PROTEIN_KINASE_ST"/>
    <property type="match status" value="1"/>
</dbReference>
<keyword evidence="4" id="KW-1185">Reference proteome</keyword>
<dbReference type="InterPro" id="IPR000719">
    <property type="entry name" value="Prot_kinase_dom"/>
</dbReference>
<dbReference type="InterPro" id="IPR051681">
    <property type="entry name" value="Ser/Thr_Kinases-Pseudokinases"/>
</dbReference>
<reference evidence="3" key="2">
    <citation type="submission" date="2020-11" db="EMBL/GenBank/DDBJ databases">
        <authorList>
            <consortium name="DOE Joint Genome Institute"/>
            <person name="Kuo A."/>
            <person name="Miyauchi S."/>
            <person name="Kiss E."/>
            <person name="Drula E."/>
            <person name="Kohler A."/>
            <person name="Sanchez-Garcia M."/>
            <person name="Andreopoulos B."/>
            <person name="Barry K.W."/>
            <person name="Bonito G."/>
            <person name="Buee M."/>
            <person name="Carver A."/>
            <person name="Chen C."/>
            <person name="Cichocki N."/>
            <person name="Clum A."/>
            <person name="Culley D."/>
            <person name="Crous P.W."/>
            <person name="Fauchery L."/>
            <person name="Girlanda M."/>
            <person name="Hayes R."/>
            <person name="Keri Z."/>
            <person name="Labutti K."/>
            <person name="Lipzen A."/>
            <person name="Lombard V."/>
            <person name="Magnuson J."/>
            <person name="Maillard F."/>
            <person name="Morin E."/>
            <person name="Murat C."/>
            <person name="Nolan M."/>
            <person name="Ohm R."/>
            <person name="Pangilinan J."/>
            <person name="Pereira M."/>
            <person name="Perotto S."/>
            <person name="Peter M."/>
            <person name="Riley R."/>
            <person name="Sitrit Y."/>
            <person name="Stielow B."/>
            <person name="Szollosi G."/>
            <person name="Zifcakova L."/>
            <person name="Stursova M."/>
            <person name="Spatafora J.W."/>
            <person name="Tedersoo L."/>
            <person name="Vaario L.-M."/>
            <person name="Yamada A."/>
            <person name="Yan M."/>
            <person name="Wang P."/>
            <person name="Xu J."/>
            <person name="Bruns T."/>
            <person name="Baldrian P."/>
            <person name="Vilgalys R."/>
            <person name="Henrissat B."/>
            <person name="Grigoriev I.V."/>
            <person name="Hibbett D."/>
            <person name="Nagy L.G."/>
            <person name="Martin F.M."/>
        </authorList>
    </citation>
    <scope>NUCLEOTIDE SEQUENCE</scope>
    <source>
        <strain evidence="3">UH-Tt-Lm1</strain>
    </source>
</reference>
<keyword evidence="3" id="KW-0808">Transferase</keyword>
<name>A0A9P6HRE0_9AGAM</name>
<protein>
    <submittedName>
        <fullName evidence="3">Kinase-like domain-containing protein</fullName>
    </submittedName>
</protein>
<evidence type="ECO:0000259" key="2">
    <source>
        <dbReference type="PROSITE" id="PS50011"/>
    </source>
</evidence>
<dbReference type="AlphaFoldDB" id="A0A9P6HRE0"/>
<dbReference type="Gene3D" id="1.10.510.10">
    <property type="entry name" value="Transferase(Phosphotransferase) domain 1"/>
    <property type="match status" value="1"/>
</dbReference>
<dbReference type="PANTHER" id="PTHR44329">
    <property type="entry name" value="SERINE/THREONINE-PROTEIN KINASE TNNI3K-RELATED"/>
    <property type="match status" value="1"/>
</dbReference>
<organism evidence="3 4">
    <name type="scientific">Thelephora terrestris</name>
    <dbReference type="NCBI Taxonomy" id="56493"/>
    <lineage>
        <taxon>Eukaryota</taxon>
        <taxon>Fungi</taxon>
        <taxon>Dikarya</taxon>
        <taxon>Basidiomycota</taxon>
        <taxon>Agaricomycotina</taxon>
        <taxon>Agaricomycetes</taxon>
        <taxon>Thelephorales</taxon>
        <taxon>Thelephoraceae</taxon>
        <taxon>Thelephora</taxon>
    </lineage>
</organism>
<dbReference type="SUPFAM" id="SSF56112">
    <property type="entry name" value="Protein kinase-like (PK-like)"/>
    <property type="match status" value="1"/>
</dbReference>
<evidence type="ECO:0000313" key="4">
    <source>
        <dbReference type="Proteomes" id="UP000736335"/>
    </source>
</evidence>
<dbReference type="PRINTS" id="PR00109">
    <property type="entry name" value="TYRKINASE"/>
</dbReference>
<dbReference type="InterPro" id="IPR001245">
    <property type="entry name" value="Ser-Thr/Tyr_kinase_cat_dom"/>
</dbReference>
<dbReference type="InterPro" id="IPR011009">
    <property type="entry name" value="Kinase-like_dom_sf"/>
</dbReference>
<dbReference type="EMBL" id="WIUZ02000001">
    <property type="protein sequence ID" value="KAF9793333.1"/>
    <property type="molecule type" value="Genomic_DNA"/>
</dbReference>
<feature type="non-terminal residue" evidence="3">
    <location>
        <position position="1"/>
    </location>
</feature>
<dbReference type="PROSITE" id="PS50011">
    <property type="entry name" value="PROTEIN_KINASE_DOM"/>
    <property type="match status" value="1"/>
</dbReference>
<dbReference type="InterPro" id="IPR008271">
    <property type="entry name" value="Ser/Thr_kinase_AS"/>
</dbReference>
<dbReference type="Proteomes" id="UP000736335">
    <property type="component" value="Unassembled WGS sequence"/>
</dbReference>
<keyword evidence="3" id="KW-0418">Kinase</keyword>
<feature type="compositionally biased region" description="Acidic residues" evidence="1">
    <location>
        <begin position="295"/>
        <end position="308"/>
    </location>
</feature>
<comment type="caution">
    <text evidence="3">The sequence shown here is derived from an EMBL/GenBank/DDBJ whole genome shotgun (WGS) entry which is preliminary data.</text>
</comment>
<dbReference type="SMART" id="SM00220">
    <property type="entry name" value="S_TKc"/>
    <property type="match status" value="1"/>
</dbReference>
<proteinExistence type="predicted"/>
<dbReference type="GO" id="GO:0004674">
    <property type="term" value="F:protein serine/threonine kinase activity"/>
    <property type="evidence" value="ECO:0007669"/>
    <property type="project" value="TreeGrafter"/>
</dbReference>
<feature type="region of interest" description="Disordered" evidence="1">
    <location>
        <begin position="285"/>
        <end position="360"/>
    </location>
</feature>
<dbReference type="OrthoDB" id="10252171at2759"/>
<dbReference type="Pfam" id="PF07714">
    <property type="entry name" value="PK_Tyr_Ser-Thr"/>
    <property type="match status" value="1"/>
</dbReference>
<gene>
    <name evidence="3" type="ORF">BJ322DRAFT_997443</name>
</gene>
<reference evidence="3" key="1">
    <citation type="journal article" date="2020" name="Nat. Commun.">
        <title>Large-scale genome sequencing of mycorrhizal fungi provides insights into the early evolution of symbiotic traits.</title>
        <authorList>
            <person name="Miyauchi S."/>
            <person name="Kiss E."/>
            <person name="Kuo A."/>
            <person name="Drula E."/>
            <person name="Kohler A."/>
            <person name="Sanchez-Garcia M."/>
            <person name="Morin E."/>
            <person name="Andreopoulos B."/>
            <person name="Barry K.W."/>
            <person name="Bonito G."/>
            <person name="Buee M."/>
            <person name="Carver A."/>
            <person name="Chen C."/>
            <person name="Cichocki N."/>
            <person name="Clum A."/>
            <person name="Culley D."/>
            <person name="Crous P.W."/>
            <person name="Fauchery L."/>
            <person name="Girlanda M."/>
            <person name="Hayes R.D."/>
            <person name="Keri Z."/>
            <person name="LaButti K."/>
            <person name="Lipzen A."/>
            <person name="Lombard V."/>
            <person name="Magnuson J."/>
            <person name="Maillard F."/>
            <person name="Murat C."/>
            <person name="Nolan M."/>
            <person name="Ohm R.A."/>
            <person name="Pangilinan J."/>
            <person name="Pereira M.F."/>
            <person name="Perotto S."/>
            <person name="Peter M."/>
            <person name="Pfister S."/>
            <person name="Riley R."/>
            <person name="Sitrit Y."/>
            <person name="Stielow J.B."/>
            <person name="Szollosi G."/>
            <person name="Zifcakova L."/>
            <person name="Stursova M."/>
            <person name="Spatafora J.W."/>
            <person name="Tedersoo L."/>
            <person name="Vaario L.M."/>
            <person name="Yamada A."/>
            <person name="Yan M."/>
            <person name="Wang P."/>
            <person name="Xu J."/>
            <person name="Bruns T."/>
            <person name="Baldrian P."/>
            <person name="Vilgalys R."/>
            <person name="Dunand C."/>
            <person name="Henrissat B."/>
            <person name="Grigoriev I.V."/>
            <person name="Hibbett D."/>
            <person name="Nagy L.G."/>
            <person name="Martin F.M."/>
        </authorList>
    </citation>
    <scope>NUCLEOTIDE SEQUENCE</scope>
    <source>
        <strain evidence="3">UH-Tt-Lm1</strain>
    </source>
</reference>
<dbReference type="GO" id="GO:0005524">
    <property type="term" value="F:ATP binding"/>
    <property type="evidence" value="ECO:0007669"/>
    <property type="project" value="InterPro"/>
</dbReference>
<feature type="compositionally biased region" description="Basic and acidic residues" evidence="1">
    <location>
        <begin position="330"/>
        <end position="341"/>
    </location>
</feature>
<feature type="domain" description="Protein kinase" evidence="2">
    <location>
        <begin position="26"/>
        <end position="289"/>
    </location>
</feature>
<evidence type="ECO:0000256" key="1">
    <source>
        <dbReference type="SAM" id="MobiDB-lite"/>
    </source>
</evidence>
<accession>A0A9P6HRE0</accession>
<evidence type="ECO:0000313" key="3">
    <source>
        <dbReference type="EMBL" id="KAF9793333.1"/>
    </source>
</evidence>